<organism evidence="1 2">
    <name type="scientific">Trichinella nelsoni</name>
    <dbReference type="NCBI Taxonomy" id="6336"/>
    <lineage>
        <taxon>Eukaryota</taxon>
        <taxon>Metazoa</taxon>
        <taxon>Ecdysozoa</taxon>
        <taxon>Nematoda</taxon>
        <taxon>Enoplea</taxon>
        <taxon>Dorylaimia</taxon>
        <taxon>Trichinellida</taxon>
        <taxon>Trichinellidae</taxon>
        <taxon>Trichinella</taxon>
    </lineage>
</organism>
<evidence type="ECO:0000313" key="2">
    <source>
        <dbReference type="Proteomes" id="UP000054630"/>
    </source>
</evidence>
<dbReference type="EMBL" id="JYDL01000037">
    <property type="protein sequence ID" value="KRX21714.1"/>
    <property type="molecule type" value="Genomic_DNA"/>
</dbReference>
<protein>
    <submittedName>
        <fullName evidence="1">Uncharacterized protein</fullName>
    </submittedName>
</protein>
<gene>
    <name evidence="1" type="ORF">T07_12775</name>
</gene>
<name>A0A0V0S4W0_9BILA</name>
<dbReference type="OrthoDB" id="10379478at2759"/>
<reference evidence="1 2" key="1">
    <citation type="submission" date="2015-01" db="EMBL/GenBank/DDBJ databases">
        <title>Evolution of Trichinella species and genotypes.</title>
        <authorList>
            <person name="Korhonen P.K."/>
            <person name="Edoardo P."/>
            <person name="Giuseppe L.R."/>
            <person name="Gasser R.B."/>
        </authorList>
    </citation>
    <scope>NUCLEOTIDE SEQUENCE [LARGE SCALE GENOMIC DNA]</scope>
    <source>
        <strain evidence="1">ISS37</strain>
    </source>
</reference>
<accession>A0A0V0S4W0</accession>
<dbReference type="AlphaFoldDB" id="A0A0V0S4W0"/>
<evidence type="ECO:0000313" key="1">
    <source>
        <dbReference type="EMBL" id="KRX21714.1"/>
    </source>
</evidence>
<proteinExistence type="predicted"/>
<comment type="caution">
    <text evidence="1">The sequence shown here is derived from an EMBL/GenBank/DDBJ whole genome shotgun (WGS) entry which is preliminary data.</text>
</comment>
<dbReference type="Proteomes" id="UP000054630">
    <property type="component" value="Unassembled WGS sequence"/>
</dbReference>
<sequence length="131" mass="15479">MLQCNVRLGKQPIWNSGETDPGWLNFNIGNILAIIKKYSFTFCITFQYFVVLSNPTIINFQAILNKLKKVVSLHFEIKYAFIQRATRRFWKVLRHINSYVSNKWLLKLPCVYLNTQESSRTETLFKRIQDG</sequence>
<keyword evidence="2" id="KW-1185">Reference proteome</keyword>